<evidence type="ECO:0000256" key="5">
    <source>
        <dbReference type="ARBA" id="ARBA00022737"/>
    </source>
</evidence>
<keyword evidence="8" id="KW-0496">Mitochondrion</keyword>
<evidence type="ECO:0000256" key="4">
    <source>
        <dbReference type="ARBA" id="ARBA00022692"/>
    </source>
</evidence>
<evidence type="ECO:0000313" key="13">
    <source>
        <dbReference type="Proteomes" id="UP000069940"/>
    </source>
</evidence>
<dbReference type="PROSITE" id="PS50920">
    <property type="entry name" value="SOLCAR"/>
    <property type="match status" value="3"/>
</dbReference>
<sequence length="309" mass="34037">MDATDFLLGGVASMGATLFTNPLEVVKTRMQLQGELAAKGTYAKPYKSILDAFVTIAKNDGYWALQKGLAPSLCFQFGINSARLGIYNTAFENGYTRTKDGKQSIWRNAFWGGLGGFIGSALASPFFMLRTHLQSQAVTQIAVGYQHKHTGMMSALKDIFQKHGIRGLYRGVAVTMPRAMLGSGGQLAGYGYTKDMLLRHPLHAQQSDRLVSFLSGTAGGTVMAITMTPPDVVATRLYNQGVDAKGKGIYYSGVVDCFIKILKTEGVAGLYKGFWPHYMRIGPHSMLVLVFFDELKAIRKRFYRNREKL</sequence>
<dbReference type="EnsemblMetazoa" id="AALFPA23_018433.R27041">
    <property type="protein sequence ID" value="AALFPA23_018433.P27041"/>
    <property type="gene ID" value="AALFPA23_018433"/>
</dbReference>
<dbReference type="RefSeq" id="XP_019548221.3">
    <property type="nucleotide sequence ID" value="XM_019692676.3"/>
</dbReference>
<name>A0ABM1ZH40_AEDAL</name>
<evidence type="ECO:0000256" key="1">
    <source>
        <dbReference type="ARBA" id="ARBA00004448"/>
    </source>
</evidence>
<keyword evidence="7" id="KW-1133">Transmembrane helix</keyword>
<evidence type="ECO:0000256" key="2">
    <source>
        <dbReference type="ARBA" id="ARBA00006375"/>
    </source>
</evidence>
<dbReference type="InterPro" id="IPR018108">
    <property type="entry name" value="MCP_transmembrane"/>
</dbReference>
<dbReference type="GeneID" id="109418468"/>
<reference evidence="13" key="1">
    <citation type="journal article" date="2015" name="Proc. Natl. Acad. Sci. U.S.A.">
        <title>Genome sequence of the Asian Tiger mosquito, Aedes albopictus, reveals insights into its biology, genetics, and evolution.</title>
        <authorList>
            <person name="Chen X.G."/>
            <person name="Jiang X."/>
            <person name="Gu J."/>
            <person name="Xu M."/>
            <person name="Wu Y."/>
            <person name="Deng Y."/>
            <person name="Zhang C."/>
            <person name="Bonizzoni M."/>
            <person name="Dermauw W."/>
            <person name="Vontas J."/>
            <person name="Armbruster P."/>
            <person name="Huang X."/>
            <person name="Yang Y."/>
            <person name="Zhang H."/>
            <person name="He W."/>
            <person name="Peng H."/>
            <person name="Liu Y."/>
            <person name="Wu K."/>
            <person name="Chen J."/>
            <person name="Lirakis M."/>
            <person name="Topalis P."/>
            <person name="Van Leeuwen T."/>
            <person name="Hall A.B."/>
            <person name="Jiang X."/>
            <person name="Thorpe C."/>
            <person name="Mueller R.L."/>
            <person name="Sun C."/>
            <person name="Waterhouse R.M."/>
            <person name="Yan G."/>
            <person name="Tu Z.J."/>
            <person name="Fang X."/>
            <person name="James A.A."/>
        </authorList>
    </citation>
    <scope>NUCLEOTIDE SEQUENCE [LARGE SCALE GENOMIC DNA]</scope>
    <source>
        <strain evidence="13">Foshan</strain>
    </source>
</reference>
<keyword evidence="13" id="KW-1185">Reference proteome</keyword>
<keyword evidence="3 11" id="KW-0813">Transport</keyword>
<dbReference type="PANTHER" id="PTHR45928:SF1">
    <property type="entry name" value="RE38146P"/>
    <property type="match status" value="1"/>
</dbReference>
<feature type="repeat" description="Solcar" evidence="10">
    <location>
        <begin position="103"/>
        <end position="196"/>
    </location>
</feature>
<dbReference type="Pfam" id="PF00153">
    <property type="entry name" value="Mito_carr"/>
    <property type="match status" value="3"/>
</dbReference>
<feature type="repeat" description="Solcar" evidence="10">
    <location>
        <begin position="207"/>
        <end position="298"/>
    </location>
</feature>
<evidence type="ECO:0000256" key="9">
    <source>
        <dbReference type="ARBA" id="ARBA00023136"/>
    </source>
</evidence>
<keyword evidence="4 10" id="KW-0812">Transmembrane</keyword>
<evidence type="ECO:0000256" key="10">
    <source>
        <dbReference type="PROSITE-ProRule" id="PRU00282"/>
    </source>
</evidence>
<feature type="repeat" description="Solcar" evidence="10">
    <location>
        <begin position="4"/>
        <end position="93"/>
    </location>
</feature>
<dbReference type="InterPro" id="IPR023395">
    <property type="entry name" value="MCP_dom_sf"/>
</dbReference>
<keyword evidence="9 10" id="KW-0472">Membrane</keyword>
<evidence type="ECO:0000256" key="6">
    <source>
        <dbReference type="ARBA" id="ARBA00022792"/>
    </source>
</evidence>
<keyword evidence="5" id="KW-0677">Repeat</keyword>
<evidence type="ECO:0000256" key="3">
    <source>
        <dbReference type="ARBA" id="ARBA00022448"/>
    </source>
</evidence>
<evidence type="ECO:0008006" key="14">
    <source>
        <dbReference type="Google" id="ProtNLM"/>
    </source>
</evidence>
<keyword evidence="6" id="KW-0999">Mitochondrion inner membrane</keyword>
<dbReference type="Gene3D" id="1.50.40.10">
    <property type="entry name" value="Mitochondrial carrier domain"/>
    <property type="match status" value="1"/>
</dbReference>
<organism evidence="12 13">
    <name type="scientific">Aedes albopictus</name>
    <name type="common">Asian tiger mosquito</name>
    <name type="synonym">Stegomyia albopicta</name>
    <dbReference type="NCBI Taxonomy" id="7160"/>
    <lineage>
        <taxon>Eukaryota</taxon>
        <taxon>Metazoa</taxon>
        <taxon>Ecdysozoa</taxon>
        <taxon>Arthropoda</taxon>
        <taxon>Hexapoda</taxon>
        <taxon>Insecta</taxon>
        <taxon>Pterygota</taxon>
        <taxon>Neoptera</taxon>
        <taxon>Endopterygota</taxon>
        <taxon>Diptera</taxon>
        <taxon>Nematocera</taxon>
        <taxon>Culicoidea</taxon>
        <taxon>Culicidae</taxon>
        <taxon>Culicinae</taxon>
        <taxon>Aedini</taxon>
        <taxon>Aedes</taxon>
        <taxon>Stegomyia</taxon>
    </lineage>
</organism>
<protein>
    <recommendedName>
        <fullName evidence="14">Mitochondrial oxaloacetate carrier protein</fullName>
    </recommendedName>
</protein>
<dbReference type="PANTHER" id="PTHR45928">
    <property type="entry name" value="RE38146P"/>
    <property type="match status" value="1"/>
</dbReference>
<proteinExistence type="inferred from homology"/>
<evidence type="ECO:0000256" key="11">
    <source>
        <dbReference type="RuleBase" id="RU000488"/>
    </source>
</evidence>
<reference evidence="12" key="2">
    <citation type="submission" date="2025-05" db="UniProtKB">
        <authorList>
            <consortium name="EnsemblMetazoa"/>
        </authorList>
    </citation>
    <scope>IDENTIFICATION</scope>
    <source>
        <strain evidence="12">Foshan</strain>
    </source>
</reference>
<dbReference type="SUPFAM" id="SSF103506">
    <property type="entry name" value="Mitochondrial carrier"/>
    <property type="match status" value="1"/>
</dbReference>
<comment type="subcellular location">
    <subcellularLocation>
        <location evidence="1">Mitochondrion inner membrane</location>
        <topology evidence="1">Multi-pass membrane protein</topology>
    </subcellularLocation>
</comment>
<accession>A0ABM1ZH40</accession>
<evidence type="ECO:0000256" key="8">
    <source>
        <dbReference type="ARBA" id="ARBA00023128"/>
    </source>
</evidence>
<dbReference type="InterPro" id="IPR051508">
    <property type="entry name" value="Mito_Carrier_Antiporter"/>
</dbReference>
<evidence type="ECO:0000313" key="12">
    <source>
        <dbReference type="EnsemblMetazoa" id="AALFPA23_018433.P27041"/>
    </source>
</evidence>
<comment type="similarity">
    <text evidence="2 11">Belongs to the mitochondrial carrier (TC 2.A.29) family.</text>
</comment>
<dbReference type="Proteomes" id="UP000069940">
    <property type="component" value="Unassembled WGS sequence"/>
</dbReference>
<evidence type="ECO:0000256" key="7">
    <source>
        <dbReference type="ARBA" id="ARBA00022989"/>
    </source>
</evidence>